<sequence length="89" mass="10093">MSEKKNKHFSDFSNVDKQRNQLIPEEFPEGPFGSAINDNEKVSSKSEPWGEGQYRTSAFTFPDKNQHAGIPRQADGSHPTHDESESDER</sequence>
<dbReference type="Proteomes" id="UP000285456">
    <property type="component" value="Unassembled WGS sequence"/>
</dbReference>
<feature type="compositionally biased region" description="Basic and acidic residues" evidence="1">
    <location>
        <begin position="1"/>
        <end position="19"/>
    </location>
</feature>
<proteinExistence type="predicted"/>
<name>A0A417YMK9_9BACI</name>
<evidence type="ECO:0000313" key="2">
    <source>
        <dbReference type="EMBL" id="RHW34545.1"/>
    </source>
</evidence>
<feature type="region of interest" description="Disordered" evidence="1">
    <location>
        <begin position="1"/>
        <end position="89"/>
    </location>
</feature>
<organism evidence="2 3">
    <name type="scientific">Oceanobacillus profundus</name>
    <dbReference type="NCBI Taxonomy" id="372463"/>
    <lineage>
        <taxon>Bacteria</taxon>
        <taxon>Bacillati</taxon>
        <taxon>Bacillota</taxon>
        <taxon>Bacilli</taxon>
        <taxon>Bacillales</taxon>
        <taxon>Bacillaceae</taxon>
        <taxon>Oceanobacillus</taxon>
    </lineage>
</organism>
<dbReference type="OrthoDB" id="2376226at2"/>
<gene>
    <name evidence="2" type="ORF">D1B32_05145</name>
</gene>
<keyword evidence="3" id="KW-1185">Reference proteome</keyword>
<evidence type="ECO:0000313" key="3">
    <source>
        <dbReference type="Proteomes" id="UP000285456"/>
    </source>
</evidence>
<feature type="compositionally biased region" description="Basic and acidic residues" evidence="1">
    <location>
        <begin position="78"/>
        <end position="89"/>
    </location>
</feature>
<accession>A0A417YMK9</accession>
<dbReference type="EMBL" id="QWEH01000002">
    <property type="protein sequence ID" value="RHW34545.1"/>
    <property type="molecule type" value="Genomic_DNA"/>
</dbReference>
<protein>
    <recommendedName>
        <fullName evidence="4">Cytosolic protein</fullName>
    </recommendedName>
</protein>
<evidence type="ECO:0000256" key="1">
    <source>
        <dbReference type="SAM" id="MobiDB-lite"/>
    </source>
</evidence>
<comment type="caution">
    <text evidence="2">The sequence shown here is derived from an EMBL/GenBank/DDBJ whole genome shotgun (WGS) entry which is preliminary data.</text>
</comment>
<dbReference type="RefSeq" id="WP_095309277.1">
    <property type="nucleotide sequence ID" value="NZ_JAMAWL010000009.1"/>
</dbReference>
<evidence type="ECO:0008006" key="4">
    <source>
        <dbReference type="Google" id="ProtNLM"/>
    </source>
</evidence>
<dbReference type="AlphaFoldDB" id="A0A417YMK9"/>
<reference evidence="2 3" key="1">
    <citation type="journal article" date="2007" name="Int. J. Syst. Evol. Microbiol.">
        <title>Oceanobacillus profundus sp. nov., isolated from a deep-sea sediment core.</title>
        <authorList>
            <person name="Kim Y.G."/>
            <person name="Choi D.H."/>
            <person name="Hyun S."/>
            <person name="Cho B.C."/>
        </authorList>
    </citation>
    <scope>NUCLEOTIDE SEQUENCE [LARGE SCALE GENOMIC DNA]</scope>
    <source>
        <strain evidence="2 3">DSM 18246</strain>
    </source>
</reference>